<keyword evidence="2" id="KW-0732">Signal</keyword>
<evidence type="ECO:0000256" key="1">
    <source>
        <dbReference type="ARBA" id="ARBA00006987"/>
    </source>
</evidence>
<dbReference type="SUPFAM" id="SSF53850">
    <property type="entry name" value="Periplasmic binding protein-like II"/>
    <property type="match status" value="1"/>
</dbReference>
<comment type="similarity">
    <text evidence="1">Belongs to the UPF0065 (bug) family.</text>
</comment>
<protein>
    <submittedName>
        <fullName evidence="3">Tripartite tricarboxylate transporter substrate binding protein</fullName>
    </submittedName>
</protein>
<dbReference type="InterPro" id="IPR042100">
    <property type="entry name" value="Bug_dom1"/>
</dbReference>
<dbReference type="Gene3D" id="3.40.190.150">
    <property type="entry name" value="Bordetella uptake gene, domain 1"/>
    <property type="match status" value="1"/>
</dbReference>
<dbReference type="Pfam" id="PF03401">
    <property type="entry name" value="TctC"/>
    <property type="match status" value="1"/>
</dbReference>
<dbReference type="InterPro" id="IPR005064">
    <property type="entry name" value="BUG"/>
</dbReference>
<keyword evidence="4" id="KW-1185">Reference proteome</keyword>
<dbReference type="RefSeq" id="WP_209380159.1">
    <property type="nucleotide sequence ID" value="NZ_JAGIZB010000012.1"/>
</dbReference>
<dbReference type="CDD" id="cd13578">
    <property type="entry name" value="PBP2_Bug27"/>
    <property type="match status" value="1"/>
</dbReference>
<evidence type="ECO:0000256" key="2">
    <source>
        <dbReference type="SAM" id="SignalP"/>
    </source>
</evidence>
<dbReference type="EMBL" id="JAGIZB010000012">
    <property type="protein sequence ID" value="MBP0445896.1"/>
    <property type="molecule type" value="Genomic_DNA"/>
</dbReference>
<sequence>MAKRRQLLLAGAGALAAPGLALAQDPARSTRIVVPYAAGGPTDVLARLFAEQLGPVIGQRVVVENRTGAGVVVGTDVVAKSAPDGQTLLLTSVAHAVNPSLFPNLPFDTERDFAPAALIARVPLVLLVRNSLPVQDMAGFLAWLRAQNGRATYGSSGVGGAPHLAAALLLMMTGLEAAHVPYRGSAPAMTDLASGRIDFYIDAATGGLAHAKAGTARAIGWSMAARSPLVPDLPTFAEGGVPGYECYTWNVILVPAATPRDTVLQLNRAFAQVMAMPALRQRVAELGGDVPEPVAPEAVGAFIRNEITKWREVVQKSGMTTQ</sequence>
<proteinExistence type="inferred from homology"/>
<accession>A0ABS4AFT3</accession>
<gene>
    <name evidence="3" type="ORF">J8J14_14055</name>
</gene>
<feature type="signal peptide" evidence="2">
    <location>
        <begin position="1"/>
        <end position="23"/>
    </location>
</feature>
<evidence type="ECO:0000313" key="4">
    <source>
        <dbReference type="Proteomes" id="UP000681594"/>
    </source>
</evidence>
<evidence type="ECO:0000313" key="3">
    <source>
        <dbReference type="EMBL" id="MBP0445896.1"/>
    </source>
</evidence>
<reference evidence="3 4" key="1">
    <citation type="submission" date="2021-03" db="EMBL/GenBank/DDBJ databases">
        <authorList>
            <person name="So Y."/>
        </authorList>
    </citation>
    <scope>NUCLEOTIDE SEQUENCE [LARGE SCALE GENOMIC DNA]</scope>
    <source>
        <strain evidence="3 4">SSH11</strain>
    </source>
</reference>
<comment type="caution">
    <text evidence="3">The sequence shown here is derived from an EMBL/GenBank/DDBJ whole genome shotgun (WGS) entry which is preliminary data.</text>
</comment>
<dbReference type="Proteomes" id="UP000681594">
    <property type="component" value="Unassembled WGS sequence"/>
</dbReference>
<dbReference type="PANTHER" id="PTHR42928:SF5">
    <property type="entry name" value="BLR1237 PROTEIN"/>
    <property type="match status" value="1"/>
</dbReference>
<organism evidence="3 4">
    <name type="scientific">Pararoseomonas baculiformis</name>
    <dbReference type="NCBI Taxonomy" id="2820812"/>
    <lineage>
        <taxon>Bacteria</taxon>
        <taxon>Pseudomonadati</taxon>
        <taxon>Pseudomonadota</taxon>
        <taxon>Alphaproteobacteria</taxon>
        <taxon>Acetobacterales</taxon>
        <taxon>Acetobacteraceae</taxon>
        <taxon>Pararoseomonas</taxon>
    </lineage>
</organism>
<dbReference type="PIRSF" id="PIRSF017082">
    <property type="entry name" value="YflP"/>
    <property type="match status" value="1"/>
</dbReference>
<dbReference type="Gene3D" id="3.40.190.10">
    <property type="entry name" value="Periplasmic binding protein-like II"/>
    <property type="match status" value="1"/>
</dbReference>
<feature type="chain" id="PRO_5046543624" evidence="2">
    <location>
        <begin position="24"/>
        <end position="322"/>
    </location>
</feature>
<name>A0ABS4AFT3_9PROT</name>
<dbReference type="PANTHER" id="PTHR42928">
    <property type="entry name" value="TRICARBOXYLATE-BINDING PROTEIN"/>
    <property type="match status" value="1"/>
</dbReference>